<evidence type="ECO:0000259" key="2">
    <source>
        <dbReference type="Pfam" id="PF12680"/>
    </source>
</evidence>
<dbReference type="PANTHER" id="PTHR33698">
    <property type="entry name" value="NUCLEAR TRANSPORT FACTOR 2 (NTF2)-LIKE PROTEIN"/>
    <property type="match status" value="1"/>
</dbReference>
<reference evidence="3" key="1">
    <citation type="submission" date="2015-07" db="EMBL/GenBank/DDBJ databases">
        <title>Transcriptome Assembly of Anthurium amnicola.</title>
        <authorList>
            <person name="Suzuki J."/>
        </authorList>
    </citation>
    <scope>NUCLEOTIDE SEQUENCE</scope>
</reference>
<gene>
    <name evidence="3" type="ORF">g.49308</name>
</gene>
<accession>A0A1D1YSD7</accession>
<feature type="region of interest" description="Disordered" evidence="1">
    <location>
        <begin position="89"/>
        <end position="111"/>
    </location>
</feature>
<proteinExistence type="predicted"/>
<dbReference type="InterPro" id="IPR032710">
    <property type="entry name" value="NTF2-like_dom_sf"/>
</dbReference>
<feature type="compositionally biased region" description="Basic and acidic residues" evidence="1">
    <location>
        <begin position="1"/>
        <end position="13"/>
    </location>
</feature>
<feature type="domain" description="SnoaL-like" evidence="2">
    <location>
        <begin position="117"/>
        <end position="195"/>
    </location>
</feature>
<dbReference type="PANTHER" id="PTHR33698:SF3">
    <property type="entry name" value="OS09G0266000 PROTEIN"/>
    <property type="match status" value="1"/>
</dbReference>
<feature type="compositionally biased region" description="Low complexity" evidence="1">
    <location>
        <begin position="89"/>
        <end position="103"/>
    </location>
</feature>
<dbReference type="InterPro" id="IPR037401">
    <property type="entry name" value="SnoaL-like"/>
</dbReference>
<dbReference type="Pfam" id="PF12680">
    <property type="entry name" value="SnoaL_2"/>
    <property type="match status" value="1"/>
</dbReference>
<name>A0A1D1YSD7_9ARAE</name>
<organism evidence="3">
    <name type="scientific">Anthurium amnicola</name>
    <dbReference type="NCBI Taxonomy" id="1678845"/>
    <lineage>
        <taxon>Eukaryota</taxon>
        <taxon>Viridiplantae</taxon>
        <taxon>Streptophyta</taxon>
        <taxon>Embryophyta</taxon>
        <taxon>Tracheophyta</taxon>
        <taxon>Spermatophyta</taxon>
        <taxon>Magnoliopsida</taxon>
        <taxon>Liliopsida</taxon>
        <taxon>Araceae</taxon>
        <taxon>Pothoideae</taxon>
        <taxon>Potheae</taxon>
        <taxon>Anthurium</taxon>
    </lineage>
</organism>
<dbReference type="Gene3D" id="3.10.450.50">
    <property type="match status" value="1"/>
</dbReference>
<dbReference type="AlphaFoldDB" id="A0A1D1YSD7"/>
<evidence type="ECO:0000256" key="1">
    <source>
        <dbReference type="SAM" id="MobiDB-lite"/>
    </source>
</evidence>
<dbReference type="SUPFAM" id="SSF54427">
    <property type="entry name" value="NTF2-like"/>
    <property type="match status" value="1"/>
</dbReference>
<evidence type="ECO:0000313" key="3">
    <source>
        <dbReference type="EMBL" id="JAT57573.1"/>
    </source>
</evidence>
<feature type="non-terminal residue" evidence="3">
    <location>
        <position position="1"/>
    </location>
</feature>
<sequence length="200" mass="22026">RGGKKKKEEREITKQGGRGRGQSSSRRMVALPCALHAPTPSPSPVPAHVLRPLRPPKPPARVSTGRWGRKRAAPRAPWEVLFPWPLHQPEPMATTTPAEASSPSPSPPETAPAATVVRDFYDGINRRDLASVALLISDSCVYEDLIFSRPFVGRQAILEFFRKFTESISSDLQFVIDDISNEDSLAIGVTWHLGTDGNRQ</sequence>
<feature type="region of interest" description="Disordered" evidence="1">
    <location>
        <begin position="1"/>
        <end position="70"/>
    </location>
</feature>
<protein>
    <recommendedName>
        <fullName evidence="2">SnoaL-like domain-containing protein</fullName>
    </recommendedName>
</protein>
<dbReference type="EMBL" id="GDJX01010363">
    <property type="protein sequence ID" value="JAT57573.1"/>
    <property type="molecule type" value="Transcribed_RNA"/>
</dbReference>